<dbReference type="EMBL" id="QUNG01000002">
    <property type="protein sequence ID" value="REG85847.1"/>
    <property type="molecule type" value="Genomic_DNA"/>
</dbReference>
<gene>
    <name evidence="1" type="ORF">DFP81_102386</name>
</gene>
<keyword evidence="2" id="KW-1185">Reference proteome</keyword>
<organism evidence="1 2">
    <name type="scientific">Marinomonas pollencensis</name>
    <dbReference type="NCBI Taxonomy" id="491954"/>
    <lineage>
        <taxon>Bacteria</taxon>
        <taxon>Pseudomonadati</taxon>
        <taxon>Pseudomonadota</taxon>
        <taxon>Gammaproteobacteria</taxon>
        <taxon>Oceanospirillales</taxon>
        <taxon>Oceanospirillaceae</taxon>
        <taxon>Marinomonas</taxon>
    </lineage>
</organism>
<accession>A0A3E0DRR3</accession>
<reference evidence="1 2" key="1">
    <citation type="submission" date="2018-08" db="EMBL/GenBank/DDBJ databases">
        <title>Genomic Encyclopedia of Type Strains, Phase III (KMG-III): the genomes of soil and plant-associated and newly described type strains.</title>
        <authorList>
            <person name="Whitman W."/>
        </authorList>
    </citation>
    <scope>NUCLEOTIDE SEQUENCE [LARGE SCALE GENOMIC DNA]</scope>
    <source>
        <strain evidence="1 2">CECT 7375</strain>
    </source>
</reference>
<dbReference type="Proteomes" id="UP000256542">
    <property type="component" value="Unassembled WGS sequence"/>
</dbReference>
<dbReference type="RefSeq" id="WP_181903040.1">
    <property type="nucleotide sequence ID" value="NZ_QUNG01000002.1"/>
</dbReference>
<protein>
    <submittedName>
        <fullName evidence="1">PD-(D/E)XK nuclease superfamily protein</fullName>
    </submittedName>
</protein>
<comment type="caution">
    <text evidence="1">The sequence shown here is derived from an EMBL/GenBank/DDBJ whole genome shotgun (WGS) entry which is preliminary data.</text>
</comment>
<dbReference type="InterPro" id="IPR029470">
    <property type="entry name" value="PDDEXK_4"/>
</dbReference>
<name>A0A3E0DRR3_9GAMM</name>
<sequence length="361" mass="41920">MQTYKEIEFFFSNLEKLPKVAPPEATIFSIGSKGYYENPTTDILAFFLNDSAEHGLGSLVLEAFLDIVPKGNQYLSPLLQTQPQREVWTKSNKRIDLLLESSDWAMVIENKIYHEQNNPFEDYESFVKNDYPERFKDKNTLFIVLSPSGDVPPISKNWTGISYTNLIKSVKRKLAEQFYKQPLNKWTVLLREFILHMESIVSEPAYPEENISFVLNNLFQFNKAQLLKEQSIKAYENKLLSFLNSQLNSRVTSKLQNWGGSPAIRFAYDSWNTESDVVLVLEASENCSFKFHYYASDVITDSMRSEADSKLKTDDCDNVWNEVKNTFRCYSTGIQHLNEDKIKKTLIEKLELLDSFEKNRH</sequence>
<evidence type="ECO:0000313" key="1">
    <source>
        <dbReference type="EMBL" id="REG85847.1"/>
    </source>
</evidence>
<proteinExistence type="predicted"/>
<dbReference type="Pfam" id="PF14281">
    <property type="entry name" value="PDDEXK_4"/>
    <property type="match status" value="1"/>
</dbReference>
<dbReference type="AlphaFoldDB" id="A0A3E0DRR3"/>
<evidence type="ECO:0000313" key="2">
    <source>
        <dbReference type="Proteomes" id="UP000256542"/>
    </source>
</evidence>